<dbReference type="Proteomes" id="UP000321570">
    <property type="component" value="Unassembled WGS sequence"/>
</dbReference>
<evidence type="ECO:0000313" key="2">
    <source>
        <dbReference type="Proteomes" id="UP000321570"/>
    </source>
</evidence>
<evidence type="ECO:0000313" key="1">
    <source>
        <dbReference type="EMBL" id="VUZ41059.1"/>
    </source>
</evidence>
<accession>A0A564Y1Y9</accession>
<proteinExistence type="predicted"/>
<reference evidence="1 2" key="1">
    <citation type="submission" date="2019-07" db="EMBL/GenBank/DDBJ databases">
        <authorList>
            <person name="Jastrzebski P J."/>
            <person name="Paukszto L."/>
            <person name="Jastrzebski P J."/>
        </authorList>
    </citation>
    <scope>NUCLEOTIDE SEQUENCE [LARGE SCALE GENOMIC DNA]</scope>
    <source>
        <strain evidence="1 2">WMS-il1</strain>
    </source>
</reference>
<keyword evidence="2" id="KW-1185">Reference proteome</keyword>
<dbReference type="AlphaFoldDB" id="A0A564Y1Y9"/>
<dbReference type="EMBL" id="CABIJS010000044">
    <property type="protein sequence ID" value="VUZ41059.1"/>
    <property type="molecule type" value="Genomic_DNA"/>
</dbReference>
<name>A0A564Y1Y9_HYMDI</name>
<protein>
    <submittedName>
        <fullName evidence="1">Uncharacterized protein</fullName>
    </submittedName>
</protein>
<gene>
    <name evidence="1" type="ORF">WMSIL1_LOCUS1960</name>
</gene>
<sequence length="59" mass="6383">MPTVTLAQTAGNGMRLHTSVRDNVRVTNFTKSMESSTLKVDPTRLVSQLTVPKQPSPSA</sequence>
<organism evidence="1 2">
    <name type="scientific">Hymenolepis diminuta</name>
    <name type="common">Rat tapeworm</name>
    <dbReference type="NCBI Taxonomy" id="6216"/>
    <lineage>
        <taxon>Eukaryota</taxon>
        <taxon>Metazoa</taxon>
        <taxon>Spiralia</taxon>
        <taxon>Lophotrochozoa</taxon>
        <taxon>Platyhelminthes</taxon>
        <taxon>Cestoda</taxon>
        <taxon>Eucestoda</taxon>
        <taxon>Cyclophyllidea</taxon>
        <taxon>Hymenolepididae</taxon>
        <taxon>Hymenolepis</taxon>
    </lineage>
</organism>